<dbReference type="EMBL" id="JARESE010000070">
    <property type="protein sequence ID" value="MDE8654027.1"/>
    <property type="molecule type" value="Genomic_DNA"/>
</dbReference>
<evidence type="ECO:0000259" key="3">
    <source>
        <dbReference type="PROSITE" id="PS50110"/>
    </source>
</evidence>
<dbReference type="PANTHER" id="PTHR44591:SF3">
    <property type="entry name" value="RESPONSE REGULATORY DOMAIN-CONTAINING PROTEIN"/>
    <property type="match status" value="1"/>
</dbReference>
<protein>
    <submittedName>
        <fullName evidence="4">Response regulator</fullName>
    </submittedName>
</protein>
<feature type="domain" description="Response regulatory" evidence="3">
    <location>
        <begin position="3"/>
        <end position="119"/>
    </location>
</feature>
<feature type="modified residue" description="4-aspartylphosphate" evidence="2">
    <location>
        <position position="52"/>
    </location>
</feature>
<dbReference type="Proteomes" id="UP001216253">
    <property type="component" value="Unassembled WGS sequence"/>
</dbReference>
<dbReference type="RefSeq" id="WP_275230143.1">
    <property type="nucleotide sequence ID" value="NZ_JARESE010000070.1"/>
</dbReference>
<sequence>MARILIADDDDLMGCMLQNALMDAGHAVGLLGNGYDALRTILTMRPHLVILDCDMPEMHGVAVLKHIRCDQALWNLPVLMLTGCRSQSDEDIALYAGANAYLRKPCDPAYVVFRVEEALEALRTSDEQVWRAAN</sequence>
<dbReference type="SMART" id="SM00448">
    <property type="entry name" value="REC"/>
    <property type="match status" value="1"/>
</dbReference>
<keyword evidence="1 2" id="KW-0597">Phosphoprotein</keyword>
<dbReference type="PANTHER" id="PTHR44591">
    <property type="entry name" value="STRESS RESPONSE REGULATOR PROTEIN 1"/>
    <property type="match status" value="1"/>
</dbReference>
<comment type="caution">
    <text evidence="4">The sequence shown here is derived from an EMBL/GenBank/DDBJ whole genome shotgun (WGS) entry which is preliminary data.</text>
</comment>
<evidence type="ECO:0000313" key="4">
    <source>
        <dbReference type="EMBL" id="MDE8654027.1"/>
    </source>
</evidence>
<gene>
    <name evidence="4" type="ORF">PYV00_20240</name>
</gene>
<proteinExistence type="predicted"/>
<dbReference type="Gene3D" id="3.40.50.2300">
    <property type="match status" value="1"/>
</dbReference>
<dbReference type="InterPro" id="IPR011006">
    <property type="entry name" value="CheY-like_superfamily"/>
</dbReference>
<reference evidence="4 5" key="1">
    <citation type="submission" date="2023-03" db="EMBL/GenBank/DDBJ databases">
        <title>NovoSphingobium album sp. nov. isolated from polycyclic aromatic hydrocarbons- and heavy-metal polluted soil.</title>
        <authorList>
            <person name="Liu Z."/>
            <person name="Wang K."/>
        </authorList>
    </citation>
    <scope>NUCLEOTIDE SEQUENCE [LARGE SCALE GENOMIC DNA]</scope>
    <source>
        <strain evidence="4 5">H3SJ31-1</strain>
    </source>
</reference>
<dbReference type="PROSITE" id="PS50110">
    <property type="entry name" value="RESPONSE_REGULATORY"/>
    <property type="match status" value="1"/>
</dbReference>
<dbReference type="InterPro" id="IPR001789">
    <property type="entry name" value="Sig_transdc_resp-reg_receiver"/>
</dbReference>
<keyword evidence="5" id="KW-1185">Reference proteome</keyword>
<dbReference type="Pfam" id="PF00072">
    <property type="entry name" value="Response_reg"/>
    <property type="match status" value="1"/>
</dbReference>
<evidence type="ECO:0000256" key="2">
    <source>
        <dbReference type="PROSITE-ProRule" id="PRU00169"/>
    </source>
</evidence>
<name>A0ABT5WVW2_9SPHN</name>
<evidence type="ECO:0000313" key="5">
    <source>
        <dbReference type="Proteomes" id="UP001216253"/>
    </source>
</evidence>
<accession>A0ABT5WVW2</accession>
<organism evidence="4 5">
    <name type="scientific">Novosphingobium album</name>
    <name type="common">ex Liu et al. 2023</name>
    <dbReference type="NCBI Taxonomy" id="3031130"/>
    <lineage>
        <taxon>Bacteria</taxon>
        <taxon>Pseudomonadati</taxon>
        <taxon>Pseudomonadota</taxon>
        <taxon>Alphaproteobacteria</taxon>
        <taxon>Sphingomonadales</taxon>
        <taxon>Sphingomonadaceae</taxon>
        <taxon>Novosphingobium</taxon>
    </lineage>
</organism>
<dbReference type="InterPro" id="IPR050595">
    <property type="entry name" value="Bact_response_regulator"/>
</dbReference>
<evidence type="ECO:0000256" key="1">
    <source>
        <dbReference type="ARBA" id="ARBA00022553"/>
    </source>
</evidence>
<dbReference type="SUPFAM" id="SSF52172">
    <property type="entry name" value="CheY-like"/>
    <property type="match status" value="1"/>
</dbReference>